<feature type="domain" description="RPA-interacting protein C-terminal" evidence="4">
    <location>
        <begin position="141"/>
        <end position="227"/>
    </location>
</feature>
<evidence type="ECO:0000259" key="4">
    <source>
        <dbReference type="Pfam" id="PF14768"/>
    </source>
</evidence>
<dbReference type="VEuPathDB" id="FungiDB:H310_04413"/>
<proteinExistence type="predicted"/>
<dbReference type="OrthoDB" id="435311at2759"/>
<dbReference type="GO" id="GO:0008270">
    <property type="term" value="F:zinc ion binding"/>
    <property type="evidence" value="ECO:0007669"/>
    <property type="project" value="UniProtKB-KW"/>
</dbReference>
<dbReference type="GO" id="GO:0006606">
    <property type="term" value="P:protein import into nucleus"/>
    <property type="evidence" value="ECO:0007669"/>
    <property type="project" value="TreeGrafter"/>
</dbReference>
<keyword evidence="2" id="KW-0863">Zinc-finger</keyword>
<dbReference type="eggNOG" id="ENOG502SFYB">
    <property type="taxonomic scope" value="Eukaryota"/>
</dbReference>
<protein>
    <recommendedName>
        <fullName evidence="4">RPA-interacting protein C-terminal domain-containing protein</fullName>
    </recommendedName>
</protein>
<accession>A0A024UEG7</accession>
<dbReference type="InterPro" id="IPR028159">
    <property type="entry name" value="RPA_interact_C_dom"/>
</dbReference>
<gene>
    <name evidence="5" type="ORF">H310_04413</name>
</gene>
<dbReference type="InterPro" id="IPR028156">
    <property type="entry name" value="RIP"/>
</dbReference>
<dbReference type="RefSeq" id="XP_008866964.1">
    <property type="nucleotide sequence ID" value="XM_008868742.1"/>
</dbReference>
<dbReference type="EMBL" id="KI913958">
    <property type="protein sequence ID" value="ETW04008.1"/>
    <property type="molecule type" value="Genomic_DNA"/>
</dbReference>
<sequence length="231" mass="25972">MAGTRAGGSGGLRERWTSQGRDVMLMSPQGLKEGLKRRCMEHVKKNRKRILKNLRQHTSDVTSEVMDVSESICLEDLRLRGELTHDDYLDVLTSLESALHEEMRLEELELAEELLEAEEAWIADFEALDLHQGCYGSEFILCPLCKKHGIDVSTNEHEITILECVCGLYLPLPLSHGPKTPLARFQDAMSNAFVAHECMCDEVPNFHMSTTSVATQLFLDCNCCGSFIQVI</sequence>
<dbReference type="AlphaFoldDB" id="A0A024UEG7"/>
<dbReference type="Pfam" id="PF14768">
    <property type="entry name" value="RPA_interact_C"/>
    <property type="match status" value="1"/>
</dbReference>
<evidence type="ECO:0000256" key="2">
    <source>
        <dbReference type="ARBA" id="ARBA00022771"/>
    </source>
</evidence>
<dbReference type="GO" id="GO:0005634">
    <property type="term" value="C:nucleus"/>
    <property type="evidence" value="ECO:0007669"/>
    <property type="project" value="TreeGrafter"/>
</dbReference>
<dbReference type="PANTHER" id="PTHR31742:SF1">
    <property type="entry name" value="RPA-INTERACTING PROTEIN"/>
    <property type="match status" value="1"/>
</dbReference>
<keyword evidence="3" id="KW-0862">Zinc</keyword>
<keyword evidence="1" id="KW-0479">Metal-binding</keyword>
<reference evidence="5" key="1">
    <citation type="submission" date="2013-12" db="EMBL/GenBank/DDBJ databases">
        <title>The Genome Sequence of Aphanomyces invadans NJM9701.</title>
        <authorList>
            <consortium name="The Broad Institute Genomics Platform"/>
            <person name="Russ C."/>
            <person name="Tyler B."/>
            <person name="van West P."/>
            <person name="Dieguez-Uribeondo J."/>
            <person name="Young S.K."/>
            <person name="Zeng Q."/>
            <person name="Gargeya S."/>
            <person name="Fitzgerald M."/>
            <person name="Abouelleil A."/>
            <person name="Alvarado L."/>
            <person name="Chapman S.B."/>
            <person name="Gainer-Dewar J."/>
            <person name="Goldberg J."/>
            <person name="Griggs A."/>
            <person name="Gujja S."/>
            <person name="Hansen M."/>
            <person name="Howarth C."/>
            <person name="Imamovic A."/>
            <person name="Ireland A."/>
            <person name="Larimer J."/>
            <person name="McCowan C."/>
            <person name="Murphy C."/>
            <person name="Pearson M."/>
            <person name="Poon T.W."/>
            <person name="Priest M."/>
            <person name="Roberts A."/>
            <person name="Saif S."/>
            <person name="Shea T."/>
            <person name="Sykes S."/>
            <person name="Wortman J."/>
            <person name="Nusbaum C."/>
            <person name="Birren B."/>
        </authorList>
    </citation>
    <scope>NUCLEOTIDE SEQUENCE [LARGE SCALE GENOMIC DNA]</scope>
    <source>
        <strain evidence="5">NJM9701</strain>
    </source>
</reference>
<name>A0A024UEG7_9STRA</name>
<evidence type="ECO:0000256" key="1">
    <source>
        <dbReference type="ARBA" id="ARBA00022723"/>
    </source>
</evidence>
<evidence type="ECO:0000313" key="5">
    <source>
        <dbReference type="EMBL" id="ETW04008.1"/>
    </source>
</evidence>
<dbReference type="GeneID" id="20081463"/>
<organism evidence="5">
    <name type="scientific">Aphanomyces invadans</name>
    <dbReference type="NCBI Taxonomy" id="157072"/>
    <lineage>
        <taxon>Eukaryota</taxon>
        <taxon>Sar</taxon>
        <taxon>Stramenopiles</taxon>
        <taxon>Oomycota</taxon>
        <taxon>Saprolegniomycetes</taxon>
        <taxon>Saprolegniales</taxon>
        <taxon>Verrucalvaceae</taxon>
        <taxon>Aphanomyces</taxon>
    </lineage>
</organism>
<dbReference type="PANTHER" id="PTHR31742">
    <property type="entry name" value="RPA-INTERACTING PROTEIN RPAIN"/>
    <property type="match status" value="1"/>
</dbReference>
<evidence type="ECO:0000256" key="3">
    <source>
        <dbReference type="ARBA" id="ARBA00022833"/>
    </source>
</evidence>
<dbReference type="STRING" id="157072.A0A024UEG7"/>